<accession>A0ABX6TIN1</accession>
<name>A0ABX6TIN1_9SPHI</name>
<proteinExistence type="predicted"/>
<dbReference type="RefSeq" id="WP_190327810.1">
    <property type="nucleotide sequence ID" value="NZ_CP061171.1"/>
</dbReference>
<reference evidence="2 3" key="1">
    <citation type="submission" date="2020-09" db="EMBL/GenBank/DDBJ databases">
        <title>Pedobacter sp. SW-16 isolated from soil near Yeocheon.</title>
        <authorList>
            <person name="Im H.S."/>
            <person name="Joung Y."/>
            <person name="Lee S.-S."/>
        </authorList>
    </citation>
    <scope>NUCLEOTIDE SEQUENCE [LARGE SCALE GENOMIC DNA]</scope>
    <source>
        <strain evidence="2 3">SW-16</strain>
    </source>
</reference>
<dbReference type="InterPro" id="IPR033803">
    <property type="entry name" value="CBD-like_Golvesin-Xly"/>
</dbReference>
<keyword evidence="3" id="KW-1185">Reference proteome</keyword>
<dbReference type="PANTHER" id="PTHR12631:SF10">
    <property type="entry name" value="BETA-XYLOSIDASE-LIKE PROTEIN-RELATED"/>
    <property type="match status" value="1"/>
</dbReference>
<dbReference type="Pfam" id="PF25275">
    <property type="entry name" value="Golvesin_C"/>
    <property type="match status" value="1"/>
</dbReference>
<dbReference type="InterPro" id="IPR017853">
    <property type="entry name" value="GH"/>
</dbReference>
<protein>
    <recommendedName>
        <fullName evidence="1">Golvesin/Xly CBD-like domain-containing protein</fullName>
    </recommendedName>
</protein>
<dbReference type="PANTHER" id="PTHR12631">
    <property type="entry name" value="ALPHA-L-IDURONIDASE"/>
    <property type="match status" value="1"/>
</dbReference>
<sequence>MMKINYTRDRRMVLSIAVFLMGCLLVPIPLFAQQASITIEQKVAGNIFYQNDQKEFVIHVTADSVEWDCYDFWDQKILSGKKAVAGDTALLNIEPGKLGWFKLLIKSKQNSAVTGSKETSFAIVSNFDLSAVSQSAFIGQTHAWQSTDILIPIAKKMGVKYVRDAIRWDAVEKQKQVYTFGTKEDNFIAQLAANNLKPYLVCALYNPLYDNGKAPVSAEGKLAFANYVKQLLTKYPSIENVEIWNEPDIATFSQGLTTEDQKTTFYYNLLKASYDEVHPTFPNVKIVGMVVSDLATESFLNKILQKGALSLMNEYAFHSYIPVSEAIVTDINKHKNVIKAHNNNNLIPINLSETGFTIFTFTEKEQANNLPRRIVAALANGVQKIGIYNLQNKSTVNDSEGAFGLIRHPDDTLGAYTPKPGFATYAALTRQLSGATFVAEEQISPGLINAYKFIKGSEEIRVMYSLSGTGVRLFTDAASLEVVDIMGNSTVYNAVKDTVSITLDANPVYIKGVLKAPFAQEKILPATVSFSLKYGFYFGGYTEVTQDSVAAAKWISAIAEIVGHDGKRTRVVAKPAVQSKATWKAAITKAGQYNISVYIPANAALNAYSTTKAKYTIFAGGTEVAAVIVDQFKDQGKWVNLGSYQLPRGTNNYVELTDTLPAHDRPLRADALKFTLTP</sequence>
<evidence type="ECO:0000313" key="3">
    <source>
        <dbReference type="Proteomes" id="UP000516439"/>
    </source>
</evidence>
<gene>
    <name evidence="2" type="ORF">H9N25_02245</name>
</gene>
<organism evidence="2 3">
    <name type="scientific">Pedobacter riviphilus</name>
    <dbReference type="NCBI Taxonomy" id="2766984"/>
    <lineage>
        <taxon>Bacteria</taxon>
        <taxon>Pseudomonadati</taxon>
        <taxon>Bacteroidota</taxon>
        <taxon>Sphingobacteriia</taxon>
        <taxon>Sphingobacteriales</taxon>
        <taxon>Sphingobacteriaceae</taxon>
        <taxon>Pedobacter</taxon>
    </lineage>
</organism>
<dbReference type="EMBL" id="CP061171">
    <property type="protein sequence ID" value="QNR85328.1"/>
    <property type="molecule type" value="Genomic_DNA"/>
</dbReference>
<evidence type="ECO:0000259" key="1">
    <source>
        <dbReference type="Pfam" id="PF25275"/>
    </source>
</evidence>
<dbReference type="Proteomes" id="UP000516439">
    <property type="component" value="Chromosome"/>
</dbReference>
<feature type="domain" description="Golvesin/Xly CBD-like" evidence="1">
    <location>
        <begin position="548"/>
        <end position="675"/>
    </location>
</feature>
<evidence type="ECO:0000313" key="2">
    <source>
        <dbReference type="EMBL" id="QNR85328.1"/>
    </source>
</evidence>
<dbReference type="Gene3D" id="3.20.20.80">
    <property type="entry name" value="Glycosidases"/>
    <property type="match status" value="1"/>
</dbReference>
<dbReference type="InterPro" id="IPR051923">
    <property type="entry name" value="Glycosyl_Hydrolase_39"/>
</dbReference>
<dbReference type="PROSITE" id="PS51257">
    <property type="entry name" value="PROKAR_LIPOPROTEIN"/>
    <property type="match status" value="1"/>
</dbReference>
<dbReference type="SUPFAM" id="SSF51445">
    <property type="entry name" value="(Trans)glycosidases"/>
    <property type="match status" value="1"/>
</dbReference>